<feature type="transmembrane region" description="Helical" evidence="1">
    <location>
        <begin position="73"/>
        <end position="98"/>
    </location>
</feature>
<keyword evidence="1" id="KW-0812">Transmembrane</keyword>
<evidence type="ECO:0000313" key="3">
    <source>
        <dbReference type="Proteomes" id="UP000578449"/>
    </source>
</evidence>
<keyword evidence="1" id="KW-0472">Membrane</keyword>
<dbReference type="RefSeq" id="WP_185054169.1">
    <property type="nucleotide sequence ID" value="NZ_BAABIX010000012.1"/>
</dbReference>
<organism evidence="2 3">
    <name type="scientific">Thermocatellispora tengchongensis</name>
    <dbReference type="NCBI Taxonomy" id="1073253"/>
    <lineage>
        <taxon>Bacteria</taxon>
        <taxon>Bacillati</taxon>
        <taxon>Actinomycetota</taxon>
        <taxon>Actinomycetes</taxon>
        <taxon>Streptosporangiales</taxon>
        <taxon>Streptosporangiaceae</taxon>
        <taxon>Thermocatellispora</taxon>
    </lineage>
</organism>
<reference evidence="2 3" key="1">
    <citation type="submission" date="2020-08" db="EMBL/GenBank/DDBJ databases">
        <title>Genomic Encyclopedia of Type Strains, Phase IV (KMG-IV): sequencing the most valuable type-strain genomes for metagenomic binning, comparative biology and taxonomic classification.</title>
        <authorList>
            <person name="Goeker M."/>
        </authorList>
    </citation>
    <scope>NUCLEOTIDE SEQUENCE [LARGE SCALE GENOMIC DNA]</scope>
    <source>
        <strain evidence="2 3">DSM 45615</strain>
    </source>
</reference>
<dbReference type="Proteomes" id="UP000578449">
    <property type="component" value="Unassembled WGS sequence"/>
</dbReference>
<evidence type="ECO:0008006" key="4">
    <source>
        <dbReference type="Google" id="ProtNLM"/>
    </source>
</evidence>
<gene>
    <name evidence="2" type="ORF">HNP84_006986</name>
</gene>
<protein>
    <recommendedName>
        <fullName evidence="4">DUF4190 domain-containing protein</fullName>
    </recommendedName>
</protein>
<evidence type="ECO:0000313" key="2">
    <source>
        <dbReference type="EMBL" id="MBB5137234.1"/>
    </source>
</evidence>
<sequence>MQSHVGQIPAYSSVHGAVPVSNNFAVAAFIQSIFGLVCALLVPVLGFVLGVMACIFGGLGMSRANKVGKGQGLAITAIVLGPIAIIGSVGSFFVWASINS</sequence>
<dbReference type="AlphaFoldDB" id="A0A840P7B2"/>
<feature type="transmembrane region" description="Helical" evidence="1">
    <location>
        <begin position="28"/>
        <end position="61"/>
    </location>
</feature>
<proteinExistence type="predicted"/>
<keyword evidence="3" id="KW-1185">Reference proteome</keyword>
<keyword evidence="1" id="KW-1133">Transmembrane helix</keyword>
<comment type="caution">
    <text evidence="2">The sequence shown here is derived from an EMBL/GenBank/DDBJ whole genome shotgun (WGS) entry which is preliminary data.</text>
</comment>
<dbReference type="EMBL" id="JACHGN010000017">
    <property type="protein sequence ID" value="MBB5137234.1"/>
    <property type="molecule type" value="Genomic_DNA"/>
</dbReference>
<name>A0A840P7B2_9ACTN</name>
<evidence type="ECO:0000256" key="1">
    <source>
        <dbReference type="SAM" id="Phobius"/>
    </source>
</evidence>
<accession>A0A840P7B2</accession>